<dbReference type="Proteomes" id="UP001461163">
    <property type="component" value="Unassembled WGS sequence"/>
</dbReference>
<accession>A0ABU9SVN7</accession>
<sequence length="286" mass="32299">MRENMINLRSLIFGLILCMLFISHVKADLLISPTRVVFDERARSKQIVLINSGSKTMTYRLGWDQKKALTSGGYADLTAEELSQFPVASDMLRFSPKQVSLKPGEKQIVKIAVRKPKDLENGEYRSHLLFKALPNPKRQEGTHNAMSLSLNVRMSYSMPVMIREGKETSTVDISEYSFDYSPESHRGKVSVVLNKSGEKSTFGNVLAYWSNSNNGQKSMIARVNSHSIYAETQRSEVDLVWLDNPFTLSDGILTVVYEGESEYRGQTFTTQQFNVSKENISTFALN</sequence>
<name>A0ABU9SVN7_9ALTE</name>
<evidence type="ECO:0000313" key="2">
    <source>
        <dbReference type="EMBL" id="MEM5497951.1"/>
    </source>
</evidence>
<dbReference type="PANTHER" id="PTHR30251">
    <property type="entry name" value="PILUS ASSEMBLY CHAPERONE"/>
    <property type="match status" value="1"/>
</dbReference>
<evidence type="ECO:0000259" key="1">
    <source>
        <dbReference type="Pfam" id="PF00345"/>
    </source>
</evidence>
<reference evidence="2 3" key="1">
    <citation type="submission" date="2024-03" db="EMBL/GenBank/DDBJ databases">
        <title>Community enrichment and isolation of bacterial strains for fucoidan degradation.</title>
        <authorList>
            <person name="Sichert A."/>
        </authorList>
    </citation>
    <scope>NUCLEOTIDE SEQUENCE [LARGE SCALE GENOMIC DNA]</scope>
    <source>
        <strain evidence="2 3">AS12</strain>
    </source>
</reference>
<dbReference type="InterPro" id="IPR016147">
    <property type="entry name" value="Pili_assmbl_chaperone_N"/>
</dbReference>
<feature type="domain" description="Pili assembly chaperone N-terminal" evidence="1">
    <location>
        <begin position="31"/>
        <end position="154"/>
    </location>
</feature>
<dbReference type="InterPro" id="IPR013783">
    <property type="entry name" value="Ig-like_fold"/>
</dbReference>
<protein>
    <submittedName>
        <fullName evidence="2">Fimbria/pilus periplasmic chaperone</fullName>
    </submittedName>
</protein>
<keyword evidence="3" id="KW-1185">Reference proteome</keyword>
<dbReference type="RefSeq" id="WP_083879590.1">
    <property type="nucleotide sequence ID" value="NZ_JBBMQS010000006.1"/>
</dbReference>
<dbReference type="InterPro" id="IPR008962">
    <property type="entry name" value="PapD-like_sf"/>
</dbReference>
<comment type="caution">
    <text evidence="2">The sequence shown here is derived from an EMBL/GenBank/DDBJ whole genome shotgun (WGS) entry which is preliminary data.</text>
</comment>
<organism evidence="2 3">
    <name type="scientific">Paraglaciecola mesophila</name>
    <dbReference type="NCBI Taxonomy" id="197222"/>
    <lineage>
        <taxon>Bacteria</taxon>
        <taxon>Pseudomonadati</taxon>
        <taxon>Pseudomonadota</taxon>
        <taxon>Gammaproteobacteria</taxon>
        <taxon>Alteromonadales</taxon>
        <taxon>Alteromonadaceae</taxon>
        <taxon>Paraglaciecola</taxon>
    </lineage>
</organism>
<proteinExistence type="predicted"/>
<dbReference type="InterPro" id="IPR050643">
    <property type="entry name" value="Periplasmic_pilus_chap"/>
</dbReference>
<dbReference type="EMBL" id="JBBMQS010000006">
    <property type="protein sequence ID" value="MEM5497951.1"/>
    <property type="molecule type" value="Genomic_DNA"/>
</dbReference>
<evidence type="ECO:0000313" key="3">
    <source>
        <dbReference type="Proteomes" id="UP001461163"/>
    </source>
</evidence>
<gene>
    <name evidence="2" type="ORF">WNY77_11145</name>
</gene>
<dbReference type="PANTHER" id="PTHR30251:SF4">
    <property type="entry name" value="SLR1668 PROTEIN"/>
    <property type="match status" value="1"/>
</dbReference>
<dbReference type="Pfam" id="PF00345">
    <property type="entry name" value="PapD_N"/>
    <property type="match status" value="1"/>
</dbReference>
<dbReference type="Gene3D" id="2.60.40.10">
    <property type="entry name" value="Immunoglobulins"/>
    <property type="match status" value="1"/>
</dbReference>
<dbReference type="SUPFAM" id="SSF49354">
    <property type="entry name" value="PapD-like"/>
    <property type="match status" value="1"/>
</dbReference>